<evidence type="ECO:0000256" key="1">
    <source>
        <dbReference type="SAM" id="MobiDB-lite"/>
    </source>
</evidence>
<name>A0AAD2CJW0_9STRA</name>
<sequence length="315" mass="35810">MQEASESTTTGTSQGPSPFTSALDRLEQPTGFENVFHQGRGSFQQGRESAMKGLEQGKSQLNMFGTNLKTNINHFVEKSQDQQIRNRGQWHNFGQQLKTNVNQLVEQVPKALGPRLGEQHTANGRVSLRNFGQQLKTNIGQLVDQQQQPQPDLSNQLNTLNARMKEEAERRDVRKVSEEACRNEMKSHLEEFLQKMPNATYEQWIEDLHPENLSDPQLLKEMDKEVDLRFYVKESDHLILWNQKVQDPVRQIAPRNRVWKDDSKTQLNQPASEPVDLLGGGMRPAAKEPTPTFAIIPNNNTTVPTQGGDIDLMSF</sequence>
<accession>A0AAD2CJW0</accession>
<dbReference type="AlphaFoldDB" id="A0AAD2CJW0"/>
<feature type="compositionally biased region" description="Low complexity" evidence="1">
    <location>
        <begin position="1"/>
        <end position="21"/>
    </location>
</feature>
<protein>
    <submittedName>
        <fullName evidence="2">Uncharacterized protein</fullName>
    </submittedName>
</protein>
<dbReference type="EMBL" id="CAKOGP040000557">
    <property type="protein sequence ID" value="CAJ1936373.1"/>
    <property type="molecule type" value="Genomic_DNA"/>
</dbReference>
<evidence type="ECO:0000313" key="3">
    <source>
        <dbReference type="Proteomes" id="UP001295423"/>
    </source>
</evidence>
<comment type="caution">
    <text evidence="2">The sequence shown here is derived from an EMBL/GenBank/DDBJ whole genome shotgun (WGS) entry which is preliminary data.</text>
</comment>
<gene>
    <name evidence="2" type="ORF">CYCCA115_LOCUS5159</name>
</gene>
<keyword evidence="3" id="KW-1185">Reference proteome</keyword>
<feature type="region of interest" description="Disordered" evidence="1">
    <location>
        <begin position="260"/>
        <end position="280"/>
    </location>
</feature>
<reference evidence="2" key="1">
    <citation type="submission" date="2023-08" db="EMBL/GenBank/DDBJ databases">
        <authorList>
            <person name="Audoor S."/>
            <person name="Bilcke G."/>
        </authorList>
    </citation>
    <scope>NUCLEOTIDE SEQUENCE</scope>
</reference>
<dbReference type="Proteomes" id="UP001295423">
    <property type="component" value="Unassembled WGS sequence"/>
</dbReference>
<feature type="region of interest" description="Disordered" evidence="1">
    <location>
        <begin position="1"/>
        <end position="31"/>
    </location>
</feature>
<organism evidence="2 3">
    <name type="scientific">Cylindrotheca closterium</name>
    <dbReference type="NCBI Taxonomy" id="2856"/>
    <lineage>
        <taxon>Eukaryota</taxon>
        <taxon>Sar</taxon>
        <taxon>Stramenopiles</taxon>
        <taxon>Ochrophyta</taxon>
        <taxon>Bacillariophyta</taxon>
        <taxon>Bacillariophyceae</taxon>
        <taxon>Bacillariophycidae</taxon>
        <taxon>Bacillariales</taxon>
        <taxon>Bacillariaceae</taxon>
        <taxon>Cylindrotheca</taxon>
    </lineage>
</organism>
<proteinExistence type="predicted"/>
<evidence type="ECO:0000313" key="2">
    <source>
        <dbReference type="EMBL" id="CAJ1936373.1"/>
    </source>
</evidence>